<comment type="subcellular location">
    <subcellularLocation>
        <location evidence="1">Membrane</location>
        <topology evidence="1">Single-pass membrane protein</topology>
    </subcellularLocation>
</comment>
<keyword evidence="4 7" id="KW-1133">Transmembrane helix</keyword>
<proteinExistence type="inferred from homology"/>
<dbReference type="HOGENOM" id="CLU_059167_3_0_7"/>
<evidence type="ECO:0000256" key="5">
    <source>
        <dbReference type="ARBA" id="ARBA00023136"/>
    </source>
</evidence>
<dbReference type="InterPro" id="IPR001107">
    <property type="entry name" value="Band_7"/>
</dbReference>
<protein>
    <recommendedName>
        <fullName evidence="6">Protein HflC</fullName>
    </recommendedName>
</protein>
<keyword evidence="9" id="KW-0378">Hydrolase</keyword>
<dbReference type="SUPFAM" id="SSF117892">
    <property type="entry name" value="Band 7/SPFH domain"/>
    <property type="match status" value="1"/>
</dbReference>
<feature type="domain" description="Band 7" evidence="8">
    <location>
        <begin position="22"/>
        <end position="190"/>
    </location>
</feature>
<dbReference type="Proteomes" id="UP000019140">
    <property type="component" value="Unassembled WGS sequence"/>
</dbReference>
<organism evidence="9 10">
    <name type="scientific">Candidatus Entotheonella gemina</name>
    <dbReference type="NCBI Taxonomy" id="1429439"/>
    <lineage>
        <taxon>Bacteria</taxon>
        <taxon>Pseudomonadati</taxon>
        <taxon>Nitrospinota/Tectimicrobiota group</taxon>
        <taxon>Candidatus Tectimicrobiota</taxon>
        <taxon>Candidatus Entotheonellia</taxon>
        <taxon>Candidatus Entotheonellales</taxon>
        <taxon>Candidatus Entotheonellaceae</taxon>
        <taxon>Candidatus Entotheonella</taxon>
    </lineage>
</organism>
<dbReference type="EMBL" id="AZHX01000536">
    <property type="protein sequence ID" value="ETX07072.1"/>
    <property type="molecule type" value="Genomic_DNA"/>
</dbReference>
<keyword evidence="9" id="KW-0645">Protease</keyword>
<evidence type="ECO:0000256" key="4">
    <source>
        <dbReference type="ARBA" id="ARBA00022989"/>
    </source>
</evidence>
<evidence type="ECO:0000256" key="3">
    <source>
        <dbReference type="ARBA" id="ARBA00022692"/>
    </source>
</evidence>
<reference evidence="9 10" key="1">
    <citation type="journal article" date="2014" name="Nature">
        <title>An environmental bacterial taxon with a large and distinct metabolic repertoire.</title>
        <authorList>
            <person name="Wilson M.C."/>
            <person name="Mori T."/>
            <person name="Ruckert C."/>
            <person name="Uria A.R."/>
            <person name="Helf M.J."/>
            <person name="Takada K."/>
            <person name="Gernert C."/>
            <person name="Steffens U.A."/>
            <person name="Heycke N."/>
            <person name="Schmitt S."/>
            <person name="Rinke C."/>
            <person name="Helfrich E.J."/>
            <person name="Brachmann A.O."/>
            <person name="Gurgui C."/>
            <person name="Wakimoto T."/>
            <person name="Kracht M."/>
            <person name="Crusemann M."/>
            <person name="Hentschel U."/>
            <person name="Abe I."/>
            <person name="Matsunaga S."/>
            <person name="Kalinowski J."/>
            <person name="Takeyama H."/>
            <person name="Piel J."/>
        </authorList>
    </citation>
    <scope>NUCLEOTIDE SEQUENCE [LARGE SCALE GENOMIC DNA]</scope>
    <source>
        <strain evidence="10">TSY2</strain>
    </source>
</reference>
<evidence type="ECO:0000313" key="10">
    <source>
        <dbReference type="Proteomes" id="UP000019140"/>
    </source>
</evidence>
<dbReference type="GO" id="GO:0008233">
    <property type="term" value="F:peptidase activity"/>
    <property type="evidence" value="ECO:0007669"/>
    <property type="project" value="UniProtKB-KW"/>
</dbReference>
<evidence type="ECO:0000256" key="2">
    <source>
        <dbReference type="ARBA" id="ARBA00007862"/>
    </source>
</evidence>
<dbReference type="InterPro" id="IPR036013">
    <property type="entry name" value="Band_7/SPFH_dom_sf"/>
</dbReference>
<dbReference type="SMART" id="SM00244">
    <property type="entry name" value="PHB"/>
    <property type="match status" value="1"/>
</dbReference>
<keyword evidence="5 7" id="KW-0472">Membrane</keyword>
<dbReference type="GO" id="GO:0006508">
    <property type="term" value="P:proteolysis"/>
    <property type="evidence" value="ECO:0007669"/>
    <property type="project" value="UniProtKB-KW"/>
</dbReference>
<gene>
    <name evidence="9" type="ORF">ETSY2_13315</name>
</gene>
<dbReference type="PANTHER" id="PTHR42911">
    <property type="entry name" value="MODULATOR OF FTSH PROTEASE HFLC"/>
    <property type="match status" value="1"/>
</dbReference>
<evidence type="ECO:0000259" key="8">
    <source>
        <dbReference type="SMART" id="SM00244"/>
    </source>
</evidence>
<evidence type="ECO:0000256" key="6">
    <source>
        <dbReference type="PIRNR" id="PIRNR005651"/>
    </source>
</evidence>
<dbReference type="GO" id="GO:0016020">
    <property type="term" value="C:membrane"/>
    <property type="evidence" value="ECO:0007669"/>
    <property type="project" value="UniProtKB-SubCell"/>
</dbReference>
<comment type="caution">
    <text evidence="9">The sequence shown here is derived from an EMBL/GenBank/DDBJ whole genome shotgun (WGS) entry which is preliminary data.</text>
</comment>
<evidence type="ECO:0000256" key="1">
    <source>
        <dbReference type="ARBA" id="ARBA00004167"/>
    </source>
</evidence>
<dbReference type="Gene3D" id="3.30.479.30">
    <property type="entry name" value="Band 7 domain"/>
    <property type="match status" value="1"/>
</dbReference>
<evidence type="ECO:0000256" key="7">
    <source>
        <dbReference type="SAM" id="Phobius"/>
    </source>
</evidence>
<accession>W4MBP4</accession>
<dbReference type="PATRIC" id="fig|1429439.4.peg.2278"/>
<keyword evidence="3 7" id="KW-0812">Transmembrane</keyword>
<name>W4MBP4_9BACT</name>
<sequence length="310" mass="34934">MQILRYLIAGVLMAAFAVVIMPSFFRIDTTEYAIVTQFGRPVRAITEPGLAVKLPAPIQTVIRLDKRIQVHQMEQIEFLTRDKKNILVEAYATWQVSDALQFFKSVGDTAGADIRLADILASELGVALGQHELSHLVTTDESRMQLLAMLAQVTQHIDQRTIPYGFRVTDVRLKRLNFPQANRASVFRRMRAERARIARQLRSEGAEEATKIRATATADQITILSKARREAERIRGEGEAEAIRIYAKSFGQNPEFYQFLRSLQAYDKVFTNDTTLTLPADSALLKYLHDMGQNGVPVANGQGKGDERQR</sequence>
<dbReference type="NCBIfam" id="TIGR01932">
    <property type="entry name" value="hflC"/>
    <property type="match status" value="1"/>
</dbReference>
<dbReference type="Pfam" id="PF01145">
    <property type="entry name" value="Band_7"/>
    <property type="match status" value="1"/>
</dbReference>
<dbReference type="PIRSF" id="PIRSF005651">
    <property type="entry name" value="HflC"/>
    <property type="match status" value="1"/>
</dbReference>
<feature type="transmembrane region" description="Helical" evidence="7">
    <location>
        <begin position="7"/>
        <end position="25"/>
    </location>
</feature>
<dbReference type="CDD" id="cd03405">
    <property type="entry name" value="SPFH_HflC"/>
    <property type="match status" value="1"/>
</dbReference>
<comment type="function">
    <text evidence="6">HflC and HflK could regulate a protease.</text>
</comment>
<evidence type="ECO:0000313" key="9">
    <source>
        <dbReference type="EMBL" id="ETX07072.1"/>
    </source>
</evidence>
<dbReference type="AlphaFoldDB" id="W4MBP4"/>
<dbReference type="PANTHER" id="PTHR42911:SF1">
    <property type="entry name" value="MODULATOR OF FTSH PROTEASE HFLC"/>
    <property type="match status" value="1"/>
</dbReference>
<keyword evidence="10" id="KW-1185">Reference proteome</keyword>
<dbReference type="InterPro" id="IPR010200">
    <property type="entry name" value="HflC"/>
</dbReference>
<comment type="similarity">
    <text evidence="2 6">Belongs to the band 7/mec-2 family. HflC subfamily.</text>
</comment>